<feature type="transmembrane region" description="Helical" evidence="7">
    <location>
        <begin position="286"/>
        <end position="314"/>
    </location>
</feature>
<comment type="similarity">
    <text evidence="7">Belongs to the TRAP transporter large permease family.</text>
</comment>
<evidence type="ECO:0000256" key="5">
    <source>
        <dbReference type="ARBA" id="ARBA00022989"/>
    </source>
</evidence>
<dbReference type="EMBL" id="JAYWLC010000014">
    <property type="protein sequence ID" value="MER5173074.1"/>
    <property type="molecule type" value="Genomic_DNA"/>
</dbReference>
<feature type="transmembrane region" description="Helical" evidence="7">
    <location>
        <begin position="6"/>
        <end position="39"/>
    </location>
</feature>
<evidence type="ECO:0000313" key="9">
    <source>
        <dbReference type="EMBL" id="MER5173074.1"/>
    </source>
</evidence>
<feature type="transmembrane region" description="Helical" evidence="7">
    <location>
        <begin position="320"/>
        <end position="353"/>
    </location>
</feature>
<dbReference type="PANTHER" id="PTHR33362">
    <property type="entry name" value="SIALIC ACID TRAP TRANSPORTER PERMEASE PROTEIN SIAT-RELATED"/>
    <property type="match status" value="1"/>
</dbReference>
<accession>A0ABV1SJK0</accession>
<keyword evidence="10" id="KW-1185">Reference proteome</keyword>
<evidence type="ECO:0000256" key="2">
    <source>
        <dbReference type="ARBA" id="ARBA00022475"/>
    </source>
</evidence>
<feature type="transmembrane region" description="Helical" evidence="7">
    <location>
        <begin position="103"/>
        <end position="128"/>
    </location>
</feature>
<keyword evidence="5 7" id="KW-1133">Transmembrane helix</keyword>
<dbReference type="RefSeq" id="WP_349294717.1">
    <property type="nucleotide sequence ID" value="NZ_JAYWLC010000014.1"/>
</dbReference>
<dbReference type="PIRSF" id="PIRSF006066">
    <property type="entry name" value="HI0050"/>
    <property type="match status" value="1"/>
</dbReference>
<feature type="transmembrane region" description="Helical" evidence="7">
    <location>
        <begin position="220"/>
        <end position="242"/>
    </location>
</feature>
<keyword evidence="3 7" id="KW-0997">Cell inner membrane</keyword>
<feature type="transmembrane region" description="Helical" evidence="7">
    <location>
        <begin position="403"/>
        <end position="426"/>
    </location>
</feature>
<reference evidence="9 10" key="1">
    <citation type="submission" date="2024-01" db="EMBL/GenBank/DDBJ databases">
        <authorList>
            <person name="Deng Y."/>
            <person name="Su J."/>
        </authorList>
    </citation>
    <scope>NUCLEOTIDE SEQUENCE [LARGE SCALE GENOMIC DNA]</scope>
    <source>
        <strain evidence="9 10">CPCC 100088</strain>
    </source>
</reference>
<dbReference type="InterPro" id="IPR010656">
    <property type="entry name" value="DctM"/>
</dbReference>
<dbReference type="InterPro" id="IPR004681">
    <property type="entry name" value="TRAP_DctM"/>
</dbReference>
<organism evidence="9 10">
    <name type="scientific">Thioclava kandeliae</name>
    <dbReference type="NCBI Taxonomy" id="3070818"/>
    <lineage>
        <taxon>Bacteria</taxon>
        <taxon>Pseudomonadati</taxon>
        <taxon>Pseudomonadota</taxon>
        <taxon>Alphaproteobacteria</taxon>
        <taxon>Rhodobacterales</taxon>
        <taxon>Paracoccaceae</taxon>
        <taxon>Thioclava</taxon>
    </lineage>
</organism>
<evidence type="ECO:0000256" key="1">
    <source>
        <dbReference type="ARBA" id="ARBA00004429"/>
    </source>
</evidence>
<comment type="function">
    <text evidence="7">Part of the tripartite ATP-independent periplasmic (TRAP) transport system.</text>
</comment>
<reference evidence="9 10" key="2">
    <citation type="submission" date="2024-06" db="EMBL/GenBank/DDBJ databases">
        <title>Thioclava kandeliae sp. nov. from a rhizosphere soil sample of Kandelia candel in a mangrove.</title>
        <authorList>
            <person name="Mu T."/>
        </authorList>
    </citation>
    <scope>NUCLEOTIDE SEQUENCE [LARGE SCALE GENOMIC DNA]</scope>
    <source>
        <strain evidence="9 10">CPCC 100088</strain>
    </source>
</reference>
<proteinExistence type="inferred from homology"/>
<feature type="domain" description="TRAP C4-dicarboxylate transport system permease DctM subunit" evidence="8">
    <location>
        <begin position="11"/>
        <end position="422"/>
    </location>
</feature>
<dbReference type="PANTHER" id="PTHR33362:SF2">
    <property type="entry name" value="TRAP TRANSPORTER LARGE PERMEASE PROTEIN"/>
    <property type="match status" value="1"/>
</dbReference>
<evidence type="ECO:0000256" key="3">
    <source>
        <dbReference type="ARBA" id="ARBA00022519"/>
    </source>
</evidence>
<keyword evidence="2" id="KW-1003">Cell membrane</keyword>
<protein>
    <recommendedName>
        <fullName evidence="7">TRAP transporter large permease protein</fullName>
    </recommendedName>
</protein>
<dbReference type="NCBIfam" id="TIGR00786">
    <property type="entry name" value="dctM"/>
    <property type="match status" value="1"/>
</dbReference>
<comment type="subcellular location">
    <subcellularLocation>
        <location evidence="1 7">Cell inner membrane</location>
        <topology evidence="1 7">Multi-pass membrane protein</topology>
    </subcellularLocation>
</comment>
<comment type="subunit">
    <text evidence="7">The complex comprises the extracytoplasmic solute receptor protein and the two transmembrane proteins.</text>
</comment>
<feature type="transmembrane region" description="Helical" evidence="7">
    <location>
        <begin position="365"/>
        <end position="391"/>
    </location>
</feature>
<keyword evidence="4 7" id="KW-0812">Transmembrane</keyword>
<evidence type="ECO:0000256" key="4">
    <source>
        <dbReference type="ARBA" id="ARBA00022692"/>
    </source>
</evidence>
<name>A0ABV1SJK0_9RHOB</name>
<sequence length="433" mass="44848">MAGQASLILLGVFGMLSILGVPLAVAIVAAALAAVMLAVPLDMALFTAAQKMMASLDSFSLLAVPFFILSGVMMNSGGIAVRLVDFAKLISGRVPGALAQTNIAGNMLFGCISGSAIAASTSIGGVMVPMSRKEGYDNRFAAAINIVSAPTGMLIPPTTAFIIYSLVSGGTSISALFIGGAVAGLLWGLGLMVVTAIIARKRGYGHTGFPGWAAARRITWAAAPSLMLIVLVIGGITCGIFTAVEASGIAVLYTLLLALVIHRTVRLRDVPRFLIETTQITGTIMLLLAASAALSFAMAFTGIPAAISALILGVSDNPLVVMLIINLILLVVGCFMDIGPAILIFTPILLPIVQKVGYDPTHFGIILVFNLAIGTITPPVGTGLFVGAAVAQERVERIIPVLGPFYVLLFTLLLLVTYVPALTMTLPRLFGLL</sequence>
<keyword evidence="6 7" id="KW-0472">Membrane</keyword>
<evidence type="ECO:0000256" key="7">
    <source>
        <dbReference type="RuleBase" id="RU369079"/>
    </source>
</evidence>
<gene>
    <name evidence="9" type="ORF">VSX56_14975</name>
</gene>
<feature type="transmembrane region" description="Helical" evidence="7">
    <location>
        <begin position="173"/>
        <end position="199"/>
    </location>
</feature>
<keyword evidence="7" id="KW-0813">Transport</keyword>
<feature type="transmembrane region" description="Helical" evidence="7">
    <location>
        <begin position="140"/>
        <end position="167"/>
    </location>
</feature>
<dbReference type="Proteomes" id="UP001438953">
    <property type="component" value="Unassembled WGS sequence"/>
</dbReference>
<dbReference type="Pfam" id="PF06808">
    <property type="entry name" value="DctM"/>
    <property type="match status" value="1"/>
</dbReference>
<comment type="caution">
    <text evidence="9">The sequence shown here is derived from an EMBL/GenBank/DDBJ whole genome shotgun (WGS) entry which is preliminary data.</text>
</comment>
<feature type="transmembrane region" description="Helical" evidence="7">
    <location>
        <begin position="59"/>
        <end position="83"/>
    </location>
</feature>
<evidence type="ECO:0000313" key="10">
    <source>
        <dbReference type="Proteomes" id="UP001438953"/>
    </source>
</evidence>
<evidence type="ECO:0000256" key="6">
    <source>
        <dbReference type="ARBA" id="ARBA00023136"/>
    </source>
</evidence>
<feature type="transmembrane region" description="Helical" evidence="7">
    <location>
        <begin position="248"/>
        <end position="265"/>
    </location>
</feature>
<evidence type="ECO:0000259" key="8">
    <source>
        <dbReference type="Pfam" id="PF06808"/>
    </source>
</evidence>